<dbReference type="AlphaFoldDB" id="A0A2T2N5Y2"/>
<evidence type="ECO:0000256" key="1">
    <source>
        <dbReference type="ARBA" id="ARBA00008721"/>
    </source>
</evidence>
<dbReference type="PANTHER" id="PTHR47466:SF1">
    <property type="entry name" value="METALLOPROTEASE MEP1 (AFU_ORTHOLOGUE AFUA_1G07730)-RELATED"/>
    <property type="match status" value="1"/>
</dbReference>
<protein>
    <submittedName>
        <fullName evidence="10">Metalloprotease 1</fullName>
    </submittedName>
</protein>
<dbReference type="GO" id="GO:0046872">
    <property type="term" value="F:metal ion binding"/>
    <property type="evidence" value="ECO:0007669"/>
    <property type="project" value="UniProtKB-KW"/>
</dbReference>
<evidence type="ECO:0000256" key="7">
    <source>
        <dbReference type="ARBA" id="ARBA00023049"/>
    </source>
</evidence>
<proteinExistence type="inferred from homology"/>
<dbReference type="STRING" id="1448308.A0A2T2N5Y2"/>
<comment type="similarity">
    <text evidence="1">Belongs to the peptidase M43B family.</text>
</comment>
<accession>A0A2T2N5Y2</accession>
<dbReference type="CDD" id="cd04275">
    <property type="entry name" value="ZnMc_pappalysin_like"/>
    <property type="match status" value="1"/>
</dbReference>
<feature type="domain" description="Peptidase M43 pregnancy-associated plasma-A" evidence="9">
    <location>
        <begin position="153"/>
        <end position="244"/>
    </location>
</feature>
<evidence type="ECO:0000259" key="9">
    <source>
        <dbReference type="Pfam" id="PF05572"/>
    </source>
</evidence>
<dbReference type="GO" id="GO:0008237">
    <property type="term" value="F:metallopeptidase activity"/>
    <property type="evidence" value="ECO:0007669"/>
    <property type="project" value="UniProtKB-KW"/>
</dbReference>
<keyword evidence="3" id="KW-0479">Metal-binding</keyword>
<keyword evidence="11" id="KW-1185">Reference proteome</keyword>
<keyword evidence="6" id="KW-0862">Zinc</keyword>
<keyword evidence="7 10" id="KW-0482">Metalloprotease</keyword>
<dbReference type="Proteomes" id="UP000240883">
    <property type="component" value="Unassembled WGS sequence"/>
</dbReference>
<dbReference type="Pfam" id="PF05572">
    <property type="entry name" value="Peptidase_M43"/>
    <property type="match status" value="1"/>
</dbReference>
<gene>
    <name evidence="10" type="ORF">BS50DRAFT_563577</name>
</gene>
<keyword evidence="2 10" id="KW-0645">Protease</keyword>
<dbReference type="OrthoDB" id="536211at2759"/>
<name>A0A2T2N5Y2_CORCC</name>
<dbReference type="InterPro" id="IPR008754">
    <property type="entry name" value="Peptidase_M43"/>
</dbReference>
<evidence type="ECO:0000313" key="10">
    <source>
        <dbReference type="EMBL" id="PSN60857.1"/>
    </source>
</evidence>
<evidence type="ECO:0000256" key="3">
    <source>
        <dbReference type="ARBA" id="ARBA00022723"/>
    </source>
</evidence>
<evidence type="ECO:0000256" key="5">
    <source>
        <dbReference type="ARBA" id="ARBA00022801"/>
    </source>
</evidence>
<keyword evidence="4" id="KW-0732">Signal</keyword>
<reference evidence="10 11" key="1">
    <citation type="journal article" date="2018" name="Front. Microbiol.">
        <title>Genome-Wide Analysis of Corynespora cassiicola Leaf Fall Disease Putative Effectors.</title>
        <authorList>
            <person name="Lopez D."/>
            <person name="Ribeiro S."/>
            <person name="Label P."/>
            <person name="Fumanal B."/>
            <person name="Venisse J.S."/>
            <person name="Kohler A."/>
            <person name="de Oliveira R.R."/>
            <person name="Labutti K."/>
            <person name="Lipzen A."/>
            <person name="Lail K."/>
            <person name="Bauer D."/>
            <person name="Ohm R.A."/>
            <person name="Barry K.W."/>
            <person name="Spatafora J."/>
            <person name="Grigoriev I.V."/>
            <person name="Martin F.M."/>
            <person name="Pujade-Renaud V."/>
        </authorList>
    </citation>
    <scope>NUCLEOTIDE SEQUENCE [LARGE SCALE GENOMIC DNA]</scope>
    <source>
        <strain evidence="10 11">Philippines</strain>
    </source>
</reference>
<sequence length="253" mass="28021">MQARSRAVLRTRSNETDHSQSLVISTYLHVVESIDRVGLVTQKQLDDQMVVLNERFAPHSIQFTVKNTTHTVNDAWANSIRHADKAKTLRQGAYDDLNLYFTSGLVNDGMTGFCEFPDPDPRKNGFNGTSYYEFDGCHINPSTLPGGAGAGLNNSDNKGIWAVHEVGHWFGLLHTFDTEACDNVGDAIDDTPAQSVANRGCPMDPPHDSCPGLEGLDAIHNYMDYTSDDCKTEFSPLQGERMLQLFTTLRHGK</sequence>
<keyword evidence="8" id="KW-1015">Disulfide bond</keyword>
<evidence type="ECO:0000256" key="2">
    <source>
        <dbReference type="ARBA" id="ARBA00022670"/>
    </source>
</evidence>
<dbReference type="InterPro" id="IPR024079">
    <property type="entry name" value="MetalloPept_cat_dom_sf"/>
</dbReference>
<organism evidence="10 11">
    <name type="scientific">Corynespora cassiicola Philippines</name>
    <dbReference type="NCBI Taxonomy" id="1448308"/>
    <lineage>
        <taxon>Eukaryota</taxon>
        <taxon>Fungi</taxon>
        <taxon>Dikarya</taxon>
        <taxon>Ascomycota</taxon>
        <taxon>Pezizomycotina</taxon>
        <taxon>Dothideomycetes</taxon>
        <taxon>Pleosporomycetidae</taxon>
        <taxon>Pleosporales</taxon>
        <taxon>Corynesporascaceae</taxon>
        <taxon>Corynespora</taxon>
    </lineage>
</organism>
<dbReference type="GO" id="GO:0006508">
    <property type="term" value="P:proteolysis"/>
    <property type="evidence" value="ECO:0007669"/>
    <property type="project" value="UniProtKB-KW"/>
</dbReference>
<dbReference type="EMBL" id="KZ678147">
    <property type="protein sequence ID" value="PSN60857.1"/>
    <property type="molecule type" value="Genomic_DNA"/>
</dbReference>
<evidence type="ECO:0000256" key="4">
    <source>
        <dbReference type="ARBA" id="ARBA00022729"/>
    </source>
</evidence>
<evidence type="ECO:0000313" key="11">
    <source>
        <dbReference type="Proteomes" id="UP000240883"/>
    </source>
</evidence>
<evidence type="ECO:0000256" key="6">
    <source>
        <dbReference type="ARBA" id="ARBA00022833"/>
    </source>
</evidence>
<keyword evidence="5" id="KW-0378">Hydrolase</keyword>
<dbReference type="Gene3D" id="3.40.390.10">
    <property type="entry name" value="Collagenase (Catalytic Domain)"/>
    <property type="match status" value="1"/>
</dbReference>
<dbReference type="SUPFAM" id="SSF55486">
    <property type="entry name" value="Metalloproteases ('zincins'), catalytic domain"/>
    <property type="match status" value="1"/>
</dbReference>
<dbReference type="PANTHER" id="PTHR47466">
    <property type="match status" value="1"/>
</dbReference>
<evidence type="ECO:0000256" key="8">
    <source>
        <dbReference type="ARBA" id="ARBA00023157"/>
    </source>
</evidence>